<dbReference type="KEGG" id="tbr:Tb927.8.2820"/>
<feature type="compositionally biased region" description="Polar residues" evidence="2">
    <location>
        <begin position="556"/>
        <end position="565"/>
    </location>
</feature>
<protein>
    <recommendedName>
        <fullName evidence="6">C2 NT-type domain-containing protein</fullName>
    </recommendedName>
</protein>
<reference evidence="4 5" key="2">
    <citation type="journal article" date="2005" name="Science">
        <title>The genome of the African trypanosome Trypanosoma brucei.</title>
        <authorList>
            <person name="Berriman M."/>
            <person name="Ghedin E."/>
            <person name="Hertz-Fowler C."/>
            <person name="Blandin G."/>
            <person name="Renauld H."/>
            <person name="Bartholomeu D.C."/>
            <person name="Lennard N.J."/>
            <person name="Caler E."/>
            <person name="Hamlin N.E."/>
            <person name="Haas B."/>
            <person name="Bohme U."/>
            <person name="Hannick L."/>
            <person name="Aslett M.A."/>
            <person name="Shallom J."/>
            <person name="Marcello L."/>
            <person name="Hou L."/>
            <person name="Wickstead B."/>
            <person name="Alsmark U.C."/>
            <person name="Arrowsmith C."/>
            <person name="Atkin R.J."/>
            <person name="Barron A.J."/>
            <person name="Bringaud F."/>
            <person name="Brooks K."/>
            <person name="Carrington M."/>
            <person name="Cherevach I."/>
            <person name="Chillingworth T.J."/>
            <person name="Churcher C."/>
            <person name="Clark L.N."/>
            <person name="Corton C.H."/>
            <person name="Cronin A."/>
            <person name="Davies R.M."/>
            <person name="Doggett J."/>
            <person name="Djikeng A."/>
            <person name="Feldblyum T."/>
            <person name="Field M.C."/>
            <person name="Fraser A."/>
            <person name="Goodhead I."/>
            <person name="Hance Z."/>
            <person name="Harper D."/>
            <person name="Harris B.R."/>
            <person name="Hauser H."/>
            <person name="Hostetler J."/>
            <person name="Ivens A."/>
            <person name="Jagels K."/>
            <person name="Johnson D."/>
            <person name="Johnson J."/>
            <person name="Jones K."/>
            <person name="Kerhornou A.X."/>
            <person name="Koo H."/>
            <person name="Larke N."/>
            <person name="Landfear S."/>
            <person name="Larkin C."/>
            <person name="Leech V."/>
            <person name="Line A."/>
            <person name="Lord A."/>
            <person name="Macleod A."/>
            <person name="Mooney P.J."/>
            <person name="Moule S."/>
            <person name="Martin D.M."/>
            <person name="Morgan G.W."/>
            <person name="Mungall K."/>
            <person name="Norbertczak H."/>
            <person name="Ormond D."/>
            <person name="Pai G."/>
            <person name="Peacock C.S."/>
            <person name="Peterson J."/>
            <person name="Quail M.A."/>
            <person name="Rabbinowitsch E."/>
            <person name="Rajandream M.A."/>
            <person name="Reitter C."/>
            <person name="Salzberg S.L."/>
            <person name="Sanders M."/>
            <person name="Schobel S."/>
            <person name="Sharp S."/>
            <person name="Simmonds M."/>
            <person name="Simpson A.J."/>
            <person name="Tallon L."/>
            <person name="Turner C.M."/>
            <person name="Tait A."/>
            <person name="Tivey A.R."/>
            <person name="Van Aken S."/>
            <person name="Walker D."/>
            <person name="Wanless D."/>
            <person name="Wang S."/>
            <person name="White B."/>
            <person name="White O."/>
            <person name="Whitehead S."/>
            <person name="Woodward J."/>
            <person name="Wortman J."/>
            <person name="Adams M.D."/>
            <person name="Embley T.M."/>
            <person name="Gull K."/>
            <person name="Ullu E."/>
            <person name="Barry J.D."/>
            <person name="Fairlamb A.H."/>
            <person name="Opperdoes F."/>
            <person name="Barrell B.G."/>
            <person name="Donelson J.E."/>
            <person name="Hall N."/>
            <person name="Fraser C.M."/>
            <person name="Melville S.E."/>
            <person name="El-Sayed N.M."/>
        </authorList>
    </citation>
    <scope>NUCLEOTIDE SEQUENCE [LARGE SCALE GENOMIC DNA]</scope>
    <source>
        <strain evidence="4 5">927/4 GUTat10.1</strain>
    </source>
</reference>
<reference evidence="3" key="3">
    <citation type="submission" date="2005-04" db="EMBL/GenBank/DDBJ databases">
        <title>.</title>
        <authorList>
            <person name="Ghedin E."/>
            <person name="Blandin G."/>
            <person name="Bartholomeu D."/>
            <person name="Caler E."/>
            <person name="Haas B."/>
            <person name="Hannick L."/>
            <person name="Shallom J."/>
            <person name="Hou L."/>
            <person name="Djikeng A."/>
            <person name="Feldblyum T."/>
            <person name="Hostetler J."/>
            <person name="Johnson J."/>
            <person name="Jones K."/>
            <person name="Koo H.L."/>
            <person name="Larkin C."/>
            <person name="Pai G."/>
            <person name="Peterson J."/>
            <person name="Khalak H.G."/>
            <person name="Salzberg S."/>
            <person name="Simpson A.J."/>
            <person name="Tallon L."/>
            <person name="Van Aken S."/>
            <person name="Wanless D."/>
            <person name="White O."/>
            <person name="Wortman J."/>
            <person name="Fraser C.M."/>
            <person name="El-Sayed N.M.A."/>
        </authorList>
    </citation>
    <scope>NUCLEOTIDE SEQUENCE</scope>
    <source>
        <strain evidence="3">GUTat10.1</strain>
    </source>
</reference>
<evidence type="ECO:0000313" key="5">
    <source>
        <dbReference type="Proteomes" id="UP000008524"/>
    </source>
</evidence>
<evidence type="ECO:0000313" key="4">
    <source>
        <dbReference type="EMBL" id="AAZ13048.1"/>
    </source>
</evidence>
<evidence type="ECO:0008006" key="6">
    <source>
        <dbReference type="Google" id="ProtNLM"/>
    </source>
</evidence>
<accession>Q57W90</accession>
<reference evidence="4" key="4">
    <citation type="submission" date="2005-04" db="EMBL/GenBank/DDBJ databases">
        <title>Sequencing, closure, and annotation of Trypanosoma brucei chromosomes 2 through 8.</title>
        <authorList>
            <person name="Ghedin E."/>
            <person name="Blandin G."/>
            <person name="Bartholomeu D."/>
            <person name="Caler E."/>
            <person name="Haas B."/>
            <person name="Hannick L."/>
            <person name="Shallom J."/>
            <person name="Hou L."/>
            <person name="Djikeng A."/>
            <person name="Feldblyum T."/>
            <person name="Hostetler J."/>
            <person name="Johnson J."/>
            <person name="Jones K."/>
            <person name="Koo H.L."/>
            <person name="Larkin C."/>
            <person name="Pai G."/>
            <person name="Peterson J."/>
            <person name="Khalak H.G."/>
            <person name="Salzberg S."/>
            <person name="Simpson A.J."/>
            <person name="Tallon L."/>
            <person name="Van Aken S."/>
            <person name="Wanless D."/>
            <person name="White O."/>
            <person name="Wortman J."/>
            <person name="Fraser C.M."/>
            <person name="El-Sayed N.M.A."/>
        </authorList>
    </citation>
    <scope>NUCLEOTIDE SEQUENCE</scope>
    <source>
        <strain evidence="4">927/4 GUTat10.1</strain>
    </source>
</reference>
<evidence type="ECO:0000256" key="1">
    <source>
        <dbReference type="SAM" id="Coils"/>
    </source>
</evidence>
<dbReference type="OrthoDB" id="247703at2759"/>
<gene>
    <name evidence="4" type="primary">Tb08.28F14.160</name>
    <name evidence="3" type="ORF">Tb927.8.2820</name>
</gene>
<dbReference type="GeneID" id="3659273"/>
<dbReference type="EMBL" id="AC159431">
    <property type="protein sequence ID" value="AAX70129.1"/>
    <property type="molecule type" value="Genomic_DNA"/>
</dbReference>
<dbReference type="VEuPathDB" id="TriTrypDB:Tb927.8.2820"/>
<dbReference type="eggNOG" id="KOG4475">
    <property type="taxonomic scope" value="Eukaryota"/>
</dbReference>
<dbReference type="InParanoid" id="Q57W90"/>
<feature type="coiled-coil region" evidence="1">
    <location>
        <begin position="290"/>
        <end position="317"/>
    </location>
</feature>
<feature type="compositionally biased region" description="Polar residues" evidence="2">
    <location>
        <begin position="1131"/>
        <end position="1149"/>
    </location>
</feature>
<evidence type="ECO:0000313" key="3">
    <source>
        <dbReference type="EMBL" id="AAX70129.1"/>
    </source>
</evidence>
<dbReference type="AlphaFoldDB" id="Q57W90"/>
<feature type="region of interest" description="Disordered" evidence="2">
    <location>
        <begin position="453"/>
        <end position="512"/>
    </location>
</feature>
<reference evidence="4" key="1">
    <citation type="journal article" date="2005" name="Science">
        <title>Comparative genomics of trypanosomatid parasitic protozoa.</title>
        <authorList>
            <person name="El-Sayed N.M."/>
            <person name="Myler P.J."/>
            <person name="Blandin G."/>
            <person name="Berriman M."/>
            <person name="Crabtree J."/>
            <person name="Aggarwal G."/>
            <person name="Caler E."/>
            <person name="Renauld H."/>
            <person name="Worthey E.A."/>
            <person name="Hertz-Fowler C."/>
            <person name="Ghedin E."/>
            <person name="Peacock C."/>
            <person name="Bartholomeu D.C."/>
            <person name="Haas B.J."/>
            <person name="Tran A.N."/>
            <person name="Wortman J.R."/>
            <person name="Alsmark U.C."/>
            <person name="Angiuoli S."/>
            <person name="Anupama A."/>
            <person name="Badger J."/>
            <person name="Bringaud F."/>
            <person name="Cadag E."/>
            <person name="Carlton J.M."/>
            <person name="Cerqueira G.C."/>
            <person name="Creasy T."/>
            <person name="Delcher A.L."/>
            <person name="Djikeng A."/>
            <person name="Embley T.M."/>
            <person name="Hauser C."/>
            <person name="Ivens A.C."/>
            <person name="Kummerfeld S.K."/>
            <person name="Pereira-Leal J.B."/>
            <person name="Nilsson D."/>
            <person name="Peterson J."/>
            <person name="Salzberg S.L."/>
            <person name="Shallom J."/>
            <person name="Silva J.C."/>
            <person name="Sundaram J."/>
            <person name="Westenberger S."/>
            <person name="White O."/>
            <person name="Melville S.E."/>
            <person name="Donelson J.E."/>
            <person name="Andersson B."/>
            <person name="Stuart K.D."/>
            <person name="Hall N."/>
        </authorList>
    </citation>
    <scope>NUCLEOTIDE SEQUENCE</scope>
    <source>
        <strain evidence="4">927/4 GUTat10.1</strain>
    </source>
</reference>
<accession>D6XL18</accession>
<dbReference type="EMBL" id="CP000071">
    <property type="protein sequence ID" value="AAZ13048.1"/>
    <property type="molecule type" value="Genomic_DNA"/>
</dbReference>
<dbReference type="Proteomes" id="UP000008524">
    <property type="component" value="Chromosome 8"/>
</dbReference>
<dbReference type="PaxDb" id="5691-AAZ13048"/>
<dbReference type="STRING" id="185431.Q57W90"/>
<feature type="region of interest" description="Disordered" evidence="2">
    <location>
        <begin position="548"/>
        <end position="1156"/>
    </location>
</feature>
<dbReference type="OMA" id="PHFEREN"/>
<sequence length="1292" mass="141109">MPLYNITIHPLKLAAHFCKQGCSYVVVVNRKGVELATKPAMCTVADEVAFSTPAELNQTRTFQLAFDSPKDRRMIQFAMYDVTNPKHSIRITGFEIPLAGMCSVLAGESICERKAVSFRISGRPGRLDVIFRMHPTTSPVPPLTLYAGPATGSGGSSSPVETVRLPARTVEVLKKVGVLPKDVEEVEVDAVIAQEVVVRTSMLFPSEAELRERVMTLEREVAQQEYSVRYASKDSVSSGSAACVALRSELQYWKDTVERVNLQSAQETGIALLLKAGEEGEHDDGSRALIADVEGQLEEARRELKTIERSQNDEELNTKLIPLLGQVEQLEELLEHLRKEVHVPPKTAGSSEKADVVDQWEQLARELFDKELMVEQLMHTVLTLNQLQFEPYPAAIEMGAVGDTPCELQFVRDNKRQLKNLPQVPTPKQATDLAAASGGPTSDNLLNDLFGCPSPPKPVPQPTVQADEVTSQPHFERENGGLPGAPSVFSSGVAPIWGQKPVGAPPQDDAMQPAATANTLDTTDGKVGDSMAFEKKTTEPQIMVSAGLAAAAASPPDTQNGQQLSFPFDSKQQGPTQGQQQPFPFDSKQQGPTQGQQQPFPFDSKQQGPTQGQQQPFPLGSQQQGPTQGQQQPFPFDSKQQGPTQGQQQPFPLGSQQQGPTQGQQQPFPFDSKQQGPTQGQQQPFPFDSKQQGPTQGQQQPFPFDSKQQGPTQGQQQPFPLGSQQQGPTQGQQQPFPLGSQQQGPTQGQQQPFPFDSKQQGPTQGQQQPFPFDSKQQGPTQGQQQPFPFDSKQQGPTQGQQQPFPLGSQQQGPTQGQQQPFPFDSKQQGPTQGQQQPFPFDSKQQGPTQGQQQPFPFDSKQQGPTQGQQQPFPLGSQQQGPTQGQQQPFPFDSKQQGPTQGQQQPFPFDSKQQGPTQGQQQPFPLGSQQQGPTQGQQQPFPFDSKQQGPTQGQQQPFPFDSKQQGPTQGQQQPFPLGSQQQGPTQGQQQPFPFDSKQQGPTQGQQQPFPLGSQQQGPTQGQQQPFPLGSQQQGPTQGQQQSFPFDSKQQGPTQGQQQPFPFDSKQQGPTQGQQQPFPFDSKQQGPTQGQQQPFPLGSQQQGPTQGQQQPFPLGSQQQGPTQGQQQPFPFDSKQQGVPQTPSVPGQQQQYMAPPETPVPRYVRRPLASGVSPFAPFINIPLVARACPLDIYLDGQTPTRGTEITIQNNGGFDITIGGVELRQEDMTSTSPHAGQTVPIRRWPQQMHVPRGGGRATCIIALHPSYARGSSLILLVVVYVLNEGRYTPFAARFPV</sequence>
<keyword evidence="5" id="KW-1185">Reference proteome</keyword>
<dbReference type="GO" id="GO:0051286">
    <property type="term" value="C:cell tip"/>
    <property type="evidence" value="ECO:0006056"/>
    <property type="project" value="Others"/>
</dbReference>
<keyword evidence="1" id="KW-0175">Coiled coil</keyword>
<dbReference type="GO" id="GO:0012505">
    <property type="term" value="C:endomembrane system"/>
    <property type="evidence" value="ECO:0000314"/>
    <property type="project" value="GeneDB"/>
</dbReference>
<proteinExistence type="predicted"/>
<evidence type="ECO:0000256" key="2">
    <source>
        <dbReference type="SAM" id="MobiDB-lite"/>
    </source>
</evidence>
<dbReference type="RefSeq" id="XP_847114.1">
    <property type="nucleotide sequence ID" value="XM_842021.1"/>
</dbReference>
<organism evidence="3 5">
    <name type="scientific">Trypanosoma brucei brucei (strain 927/4 GUTat10.1)</name>
    <dbReference type="NCBI Taxonomy" id="185431"/>
    <lineage>
        <taxon>Eukaryota</taxon>
        <taxon>Discoba</taxon>
        <taxon>Euglenozoa</taxon>
        <taxon>Kinetoplastea</taxon>
        <taxon>Metakinetoplastina</taxon>
        <taxon>Trypanosomatida</taxon>
        <taxon>Trypanosomatidae</taxon>
        <taxon>Trypanosoma</taxon>
    </lineage>
</organism>
<feature type="compositionally biased region" description="Low complexity" evidence="2">
    <location>
        <begin position="572"/>
        <end position="1129"/>
    </location>
</feature>
<name>Q57W90_TRYB2</name>